<proteinExistence type="inferred from homology"/>
<reference evidence="7" key="1">
    <citation type="journal article" date="2020" name="Stud. Mycol.">
        <title>101 Dothideomycetes genomes: a test case for predicting lifestyles and emergence of pathogens.</title>
        <authorList>
            <person name="Haridas S."/>
            <person name="Albert R."/>
            <person name="Binder M."/>
            <person name="Bloem J."/>
            <person name="Labutti K."/>
            <person name="Salamov A."/>
            <person name="Andreopoulos B."/>
            <person name="Baker S."/>
            <person name="Barry K."/>
            <person name="Bills G."/>
            <person name="Bluhm B."/>
            <person name="Cannon C."/>
            <person name="Castanera R."/>
            <person name="Culley D."/>
            <person name="Daum C."/>
            <person name="Ezra D."/>
            <person name="Gonzalez J."/>
            <person name="Henrissat B."/>
            <person name="Kuo A."/>
            <person name="Liang C."/>
            <person name="Lipzen A."/>
            <person name="Lutzoni F."/>
            <person name="Magnuson J."/>
            <person name="Mondo S."/>
            <person name="Nolan M."/>
            <person name="Ohm R."/>
            <person name="Pangilinan J."/>
            <person name="Park H.-J."/>
            <person name="Ramirez L."/>
            <person name="Alfaro M."/>
            <person name="Sun H."/>
            <person name="Tritt A."/>
            <person name="Yoshinaga Y."/>
            <person name="Zwiers L.-H."/>
            <person name="Turgeon B."/>
            <person name="Goodwin S."/>
            <person name="Spatafora J."/>
            <person name="Crous P."/>
            <person name="Grigoriev I."/>
        </authorList>
    </citation>
    <scope>NUCLEOTIDE SEQUENCE</scope>
    <source>
        <strain evidence="7">CBS 122681</strain>
    </source>
</reference>
<dbReference type="PANTHER" id="PTHR35042">
    <property type="entry name" value="ANTHRONE OXYGENASE ENCC"/>
    <property type="match status" value="1"/>
</dbReference>
<accession>A0A6A6SV90</accession>
<dbReference type="GO" id="GO:0016020">
    <property type="term" value="C:membrane"/>
    <property type="evidence" value="ECO:0007669"/>
    <property type="project" value="UniProtKB-SubCell"/>
</dbReference>
<sequence>MSLSTSMDARSKTVYLAQVIGITSPIIYSSLTFAYSWLVVPPIVDHAPPKLLAKQWLQAYQAATGFVVPFVLSGTLANAALGYLSKSRNTKILYGVAAVLTWSIMPVTILYFEPNINGSAKWKVQKLLEDEGYTMKENERLLPYVDRQTGKPEARRWAATVDLKEIVTTWARYNAWRGIAPAAAALLSIGATSGLLDFI</sequence>
<feature type="transmembrane region" description="Helical" evidence="6">
    <location>
        <begin position="14"/>
        <end position="38"/>
    </location>
</feature>
<evidence type="ECO:0000313" key="8">
    <source>
        <dbReference type="Proteomes" id="UP000799324"/>
    </source>
</evidence>
<dbReference type="Proteomes" id="UP000799324">
    <property type="component" value="Unassembled WGS sequence"/>
</dbReference>
<evidence type="ECO:0000256" key="5">
    <source>
        <dbReference type="ARBA" id="ARBA00034313"/>
    </source>
</evidence>
<evidence type="ECO:0000256" key="1">
    <source>
        <dbReference type="ARBA" id="ARBA00004141"/>
    </source>
</evidence>
<evidence type="ECO:0000313" key="7">
    <source>
        <dbReference type="EMBL" id="KAF2651502.1"/>
    </source>
</evidence>
<evidence type="ECO:0000256" key="6">
    <source>
        <dbReference type="SAM" id="Phobius"/>
    </source>
</evidence>
<dbReference type="AlphaFoldDB" id="A0A6A6SV90"/>
<comment type="subcellular location">
    <subcellularLocation>
        <location evidence="1">Membrane</location>
        <topology evidence="1">Multi-pass membrane protein</topology>
    </subcellularLocation>
</comment>
<keyword evidence="3 6" id="KW-1133">Transmembrane helix</keyword>
<dbReference type="EMBL" id="MU004424">
    <property type="protein sequence ID" value="KAF2651502.1"/>
    <property type="molecule type" value="Genomic_DNA"/>
</dbReference>
<feature type="transmembrane region" description="Helical" evidence="6">
    <location>
        <begin position="58"/>
        <end position="80"/>
    </location>
</feature>
<feature type="transmembrane region" description="Helical" evidence="6">
    <location>
        <begin position="92"/>
        <end position="112"/>
    </location>
</feature>
<protein>
    <recommendedName>
        <fullName evidence="9">DUF1772-domain-containing protein</fullName>
    </recommendedName>
</protein>
<evidence type="ECO:0000256" key="4">
    <source>
        <dbReference type="ARBA" id="ARBA00023136"/>
    </source>
</evidence>
<comment type="similarity">
    <text evidence="5">Belongs to the anthrone oxygenase family.</text>
</comment>
<keyword evidence="4 6" id="KW-0472">Membrane</keyword>
<dbReference type="OrthoDB" id="5343383at2759"/>
<dbReference type="PANTHER" id="PTHR35042:SF1">
    <property type="entry name" value="DUF1772-DOMAIN-CONTAINING PROTEIN"/>
    <property type="match status" value="1"/>
</dbReference>
<evidence type="ECO:0000256" key="2">
    <source>
        <dbReference type="ARBA" id="ARBA00022692"/>
    </source>
</evidence>
<evidence type="ECO:0000256" key="3">
    <source>
        <dbReference type="ARBA" id="ARBA00022989"/>
    </source>
</evidence>
<keyword evidence="2 6" id="KW-0812">Transmembrane</keyword>
<keyword evidence="8" id="KW-1185">Reference proteome</keyword>
<name>A0A6A6SV90_9PLEO</name>
<dbReference type="InterPro" id="IPR013901">
    <property type="entry name" value="Anthrone_oxy"/>
</dbReference>
<organism evidence="7 8">
    <name type="scientific">Lophiostoma macrostomum CBS 122681</name>
    <dbReference type="NCBI Taxonomy" id="1314788"/>
    <lineage>
        <taxon>Eukaryota</taxon>
        <taxon>Fungi</taxon>
        <taxon>Dikarya</taxon>
        <taxon>Ascomycota</taxon>
        <taxon>Pezizomycotina</taxon>
        <taxon>Dothideomycetes</taxon>
        <taxon>Pleosporomycetidae</taxon>
        <taxon>Pleosporales</taxon>
        <taxon>Lophiostomataceae</taxon>
        <taxon>Lophiostoma</taxon>
    </lineage>
</organism>
<gene>
    <name evidence="7" type="ORF">K491DRAFT_719772</name>
</gene>
<dbReference type="Pfam" id="PF08592">
    <property type="entry name" value="Anthrone_oxy"/>
    <property type="match status" value="1"/>
</dbReference>
<evidence type="ECO:0008006" key="9">
    <source>
        <dbReference type="Google" id="ProtNLM"/>
    </source>
</evidence>